<proteinExistence type="predicted"/>
<reference evidence="2" key="1">
    <citation type="submission" date="2022-10" db="EMBL/GenBank/DDBJ databases">
        <title>Genome assembly of Pristionchus species.</title>
        <authorList>
            <person name="Yoshida K."/>
            <person name="Sommer R.J."/>
        </authorList>
    </citation>
    <scope>NUCLEOTIDE SEQUENCE [LARGE SCALE GENOMIC DNA]</scope>
    <source>
        <strain evidence="2">RS5460</strain>
    </source>
</reference>
<feature type="non-terminal residue" evidence="1">
    <location>
        <position position="1"/>
    </location>
</feature>
<accession>A0AAN4ZAF1</accession>
<protein>
    <submittedName>
        <fullName evidence="1">Uncharacterized protein</fullName>
    </submittedName>
</protein>
<evidence type="ECO:0000313" key="1">
    <source>
        <dbReference type="EMBL" id="GMR37507.1"/>
    </source>
</evidence>
<name>A0AAN4ZAF1_9BILA</name>
<keyword evidence="2" id="KW-1185">Reference proteome</keyword>
<dbReference type="Proteomes" id="UP001328107">
    <property type="component" value="Unassembled WGS sequence"/>
</dbReference>
<dbReference type="AlphaFoldDB" id="A0AAN4ZAF1"/>
<evidence type="ECO:0000313" key="2">
    <source>
        <dbReference type="Proteomes" id="UP001328107"/>
    </source>
</evidence>
<sequence length="94" mass="10904">AKKEKEKEHRQIIQGHSNERYFRFEVVVKEKKCEPSGAFFVIHLLPPMILQNLFTVPVKVEKSLTIAPGQQLVVNRTKGESIDLVISYLNEEFH</sequence>
<feature type="non-terminal residue" evidence="1">
    <location>
        <position position="94"/>
    </location>
</feature>
<gene>
    <name evidence="1" type="ORF">PMAYCL1PPCAC_07702</name>
</gene>
<comment type="caution">
    <text evidence="1">The sequence shown here is derived from an EMBL/GenBank/DDBJ whole genome shotgun (WGS) entry which is preliminary data.</text>
</comment>
<dbReference type="EMBL" id="BTRK01000002">
    <property type="protein sequence ID" value="GMR37507.1"/>
    <property type="molecule type" value="Genomic_DNA"/>
</dbReference>
<organism evidence="1 2">
    <name type="scientific">Pristionchus mayeri</name>
    <dbReference type="NCBI Taxonomy" id="1317129"/>
    <lineage>
        <taxon>Eukaryota</taxon>
        <taxon>Metazoa</taxon>
        <taxon>Ecdysozoa</taxon>
        <taxon>Nematoda</taxon>
        <taxon>Chromadorea</taxon>
        <taxon>Rhabditida</taxon>
        <taxon>Rhabditina</taxon>
        <taxon>Diplogasteromorpha</taxon>
        <taxon>Diplogasteroidea</taxon>
        <taxon>Neodiplogasteridae</taxon>
        <taxon>Pristionchus</taxon>
    </lineage>
</organism>